<evidence type="ECO:0000256" key="7">
    <source>
        <dbReference type="ARBA" id="ARBA00022630"/>
    </source>
</evidence>
<comment type="pathway">
    <text evidence="3">Energy metabolism; nitrogen metabolism.</text>
</comment>
<evidence type="ECO:0000256" key="8">
    <source>
        <dbReference type="ARBA" id="ARBA00022643"/>
    </source>
</evidence>
<dbReference type="GO" id="GO:0051538">
    <property type="term" value="F:3 iron, 4 sulfur cluster binding"/>
    <property type="evidence" value="ECO:0007669"/>
    <property type="project" value="UniProtKB-KW"/>
</dbReference>
<reference evidence="19 20" key="1">
    <citation type="submission" date="2023-10" db="EMBL/GenBank/DDBJ databases">
        <title>Chromosome-scale genome assembly provides insights into flower coloration mechanisms of Canna indica.</title>
        <authorList>
            <person name="Li C."/>
        </authorList>
    </citation>
    <scope>NUCLEOTIDE SEQUENCE [LARGE SCALE GENOMIC DNA]</scope>
    <source>
        <tissue evidence="19">Flower</tissue>
    </source>
</reference>
<dbReference type="PANTHER" id="PTHR11938">
    <property type="entry name" value="FAD NADPH DEHYDROGENASE/OXIDOREDUCTASE"/>
    <property type="match status" value="1"/>
</dbReference>
<evidence type="ECO:0000256" key="17">
    <source>
        <dbReference type="ARBA" id="ARBA00039085"/>
    </source>
</evidence>
<keyword evidence="13" id="KW-0411">Iron-sulfur</keyword>
<keyword evidence="6" id="KW-0028">Amino-acid biosynthesis</keyword>
<keyword evidence="12" id="KW-0408">Iron</keyword>
<keyword evidence="20" id="KW-1185">Reference proteome</keyword>
<evidence type="ECO:0000256" key="3">
    <source>
        <dbReference type="ARBA" id="ARBA00004802"/>
    </source>
</evidence>
<evidence type="ECO:0000256" key="15">
    <source>
        <dbReference type="ARBA" id="ARBA00023291"/>
    </source>
</evidence>
<feature type="domain" description="Glutamine amidotransferase type-2" evidence="18">
    <location>
        <begin position="1"/>
        <end position="100"/>
    </location>
</feature>
<dbReference type="InterPro" id="IPR029055">
    <property type="entry name" value="Ntn_hydrolases_N"/>
</dbReference>
<keyword evidence="8" id="KW-0288">FMN</keyword>
<evidence type="ECO:0000256" key="11">
    <source>
        <dbReference type="ARBA" id="ARBA00023002"/>
    </source>
</evidence>
<evidence type="ECO:0000256" key="16">
    <source>
        <dbReference type="ARBA" id="ARBA00037928"/>
    </source>
</evidence>
<dbReference type="EMBL" id="CP136890">
    <property type="protein sequence ID" value="WOK94374.1"/>
    <property type="molecule type" value="Genomic_DNA"/>
</dbReference>
<evidence type="ECO:0000313" key="19">
    <source>
        <dbReference type="EMBL" id="WOK94374.1"/>
    </source>
</evidence>
<evidence type="ECO:0000256" key="12">
    <source>
        <dbReference type="ARBA" id="ARBA00023004"/>
    </source>
</evidence>
<comment type="similarity">
    <text evidence="5">Belongs to the glutamate synthase family.</text>
</comment>
<comment type="cofactor">
    <cofactor evidence="2">
        <name>[3Fe-4S] cluster</name>
        <dbReference type="ChEBI" id="CHEBI:21137"/>
    </cofactor>
</comment>
<protein>
    <recommendedName>
        <fullName evidence="17">glutamate synthase (ferredoxin)</fullName>
        <ecNumber evidence="17">1.4.7.1</ecNumber>
    </recommendedName>
</protein>
<evidence type="ECO:0000256" key="9">
    <source>
        <dbReference type="ARBA" id="ARBA00022723"/>
    </source>
</evidence>
<keyword evidence="14" id="KW-0314">Glutamate biosynthesis</keyword>
<keyword evidence="15" id="KW-0003">3Fe-4S</keyword>
<evidence type="ECO:0000256" key="1">
    <source>
        <dbReference type="ARBA" id="ARBA00001917"/>
    </source>
</evidence>
<evidence type="ECO:0000259" key="18">
    <source>
        <dbReference type="Pfam" id="PF00310"/>
    </source>
</evidence>
<keyword evidence="10" id="KW-0315">Glutamine amidotransferase</keyword>
<evidence type="ECO:0000313" key="20">
    <source>
        <dbReference type="Proteomes" id="UP001327560"/>
    </source>
</evidence>
<dbReference type="SUPFAM" id="SSF56235">
    <property type="entry name" value="N-terminal nucleophile aminohydrolases (Ntn hydrolases)"/>
    <property type="match status" value="1"/>
</dbReference>
<dbReference type="Pfam" id="PF00310">
    <property type="entry name" value="GATase_2"/>
    <property type="match status" value="1"/>
</dbReference>
<evidence type="ECO:0000256" key="14">
    <source>
        <dbReference type="ARBA" id="ARBA00023164"/>
    </source>
</evidence>
<dbReference type="GO" id="GO:0019676">
    <property type="term" value="P:ammonia assimilation cycle"/>
    <property type="evidence" value="ECO:0007669"/>
    <property type="project" value="TreeGrafter"/>
</dbReference>
<keyword evidence="7" id="KW-0285">Flavoprotein</keyword>
<accession>A0AAQ3Q310</accession>
<gene>
    <name evidence="19" type="ORF">Cni_G03076</name>
</gene>
<proteinExistence type="inferred from homology"/>
<organism evidence="19 20">
    <name type="scientific">Canna indica</name>
    <name type="common">Indian-shot</name>
    <dbReference type="NCBI Taxonomy" id="4628"/>
    <lineage>
        <taxon>Eukaryota</taxon>
        <taxon>Viridiplantae</taxon>
        <taxon>Streptophyta</taxon>
        <taxon>Embryophyta</taxon>
        <taxon>Tracheophyta</taxon>
        <taxon>Spermatophyta</taxon>
        <taxon>Magnoliopsida</taxon>
        <taxon>Liliopsida</taxon>
        <taxon>Zingiberales</taxon>
        <taxon>Cannaceae</taxon>
        <taxon>Canna</taxon>
    </lineage>
</organism>
<evidence type="ECO:0000256" key="10">
    <source>
        <dbReference type="ARBA" id="ARBA00022962"/>
    </source>
</evidence>
<dbReference type="EC" id="1.4.7.1" evidence="17"/>
<dbReference type="GO" id="GO:0016041">
    <property type="term" value="F:glutamate synthase (ferredoxin) activity"/>
    <property type="evidence" value="ECO:0007669"/>
    <property type="project" value="UniProtKB-EC"/>
</dbReference>
<evidence type="ECO:0000256" key="6">
    <source>
        <dbReference type="ARBA" id="ARBA00022605"/>
    </source>
</evidence>
<comment type="pathway">
    <text evidence="16">Amino-acid biosynthesis; L-glutamate biosynthesis via GLT pathway; L-glutamate from 2-oxoglutarate and L-glutamine (ferredoxin route): step 1/1.</text>
</comment>
<comment type="pathway">
    <text evidence="4">Nitrogen metabolism.</text>
</comment>
<dbReference type="GO" id="GO:0006537">
    <property type="term" value="P:glutamate biosynthetic process"/>
    <property type="evidence" value="ECO:0007669"/>
    <property type="project" value="UniProtKB-KW"/>
</dbReference>
<dbReference type="InterPro" id="IPR050711">
    <property type="entry name" value="ET-N_metabolism_enzyme"/>
</dbReference>
<evidence type="ECO:0000256" key="13">
    <source>
        <dbReference type="ARBA" id="ARBA00023014"/>
    </source>
</evidence>
<evidence type="ECO:0000256" key="5">
    <source>
        <dbReference type="ARBA" id="ARBA00009716"/>
    </source>
</evidence>
<dbReference type="GO" id="GO:0046872">
    <property type="term" value="F:metal ion binding"/>
    <property type="evidence" value="ECO:0007669"/>
    <property type="project" value="UniProtKB-KW"/>
</dbReference>
<name>A0AAQ3Q310_9LILI</name>
<comment type="cofactor">
    <cofactor evidence="1">
        <name>FMN</name>
        <dbReference type="ChEBI" id="CHEBI:58210"/>
    </cofactor>
</comment>
<dbReference type="Proteomes" id="UP001327560">
    <property type="component" value="Chromosome 1"/>
</dbReference>
<dbReference type="Gene3D" id="3.60.20.10">
    <property type="entry name" value="Glutamine Phosphoribosylpyrophosphate, subunit 1, domain 1"/>
    <property type="match status" value="1"/>
</dbReference>
<dbReference type="GO" id="GO:0016040">
    <property type="term" value="F:glutamate synthase (NADH) activity"/>
    <property type="evidence" value="ECO:0007669"/>
    <property type="project" value="TreeGrafter"/>
</dbReference>
<dbReference type="InterPro" id="IPR017932">
    <property type="entry name" value="GATase_2_dom"/>
</dbReference>
<keyword evidence="11" id="KW-0560">Oxidoreductase</keyword>
<sequence>MKKLLPIVDASSSDSGPFDGVLDLLVCAGRSLPEAVMMMILEAWQNDKNMDPGRRTLYEYLSVMEPWDGPALISFTNGRYLGATLDCNGLRPGSFYITHNIAANGTLMEMVAADWLKSDKREDDLGGRLGGIVQQRRLSQAEISMKKLYGKEKVVEGSDQYYLDVTARDASSSSCPVS</sequence>
<evidence type="ECO:0000256" key="4">
    <source>
        <dbReference type="ARBA" id="ARBA00004909"/>
    </source>
</evidence>
<dbReference type="PANTHER" id="PTHR11938:SF133">
    <property type="entry name" value="GLUTAMATE SYNTHASE (NADH)"/>
    <property type="match status" value="1"/>
</dbReference>
<keyword evidence="9" id="KW-0479">Metal-binding</keyword>
<evidence type="ECO:0000256" key="2">
    <source>
        <dbReference type="ARBA" id="ARBA00001927"/>
    </source>
</evidence>
<dbReference type="AlphaFoldDB" id="A0AAQ3Q310"/>